<evidence type="ECO:0000313" key="2">
    <source>
        <dbReference type="Proteomes" id="UP001054945"/>
    </source>
</evidence>
<dbReference type="Proteomes" id="UP001054945">
    <property type="component" value="Unassembled WGS sequence"/>
</dbReference>
<gene>
    <name evidence="1" type="ORF">CEXT_51891</name>
</gene>
<accession>A0AAV4PRS8</accession>
<name>A0AAV4PRS8_CAEEX</name>
<comment type="caution">
    <text evidence="1">The sequence shown here is derived from an EMBL/GenBank/DDBJ whole genome shotgun (WGS) entry which is preliminary data.</text>
</comment>
<evidence type="ECO:0000313" key="1">
    <source>
        <dbReference type="EMBL" id="GIX99379.1"/>
    </source>
</evidence>
<proteinExistence type="predicted"/>
<reference evidence="1 2" key="1">
    <citation type="submission" date="2021-06" db="EMBL/GenBank/DDBJ databases">
        <title>Caerostris extrusa draft genome.</title>
        <authorList>
            <person name="Kono N."/>
            <person name="Arakawa K."/>
        </authorList>
    </citation>
    <scope>NUCLEOTIDE SEQUENCE [LARGE SCALE GENOMIC DNA]</scope>
</reference>
<sequence length="98" mass="10692">MMNLCRANVDFPLRSGIIRATVATSADASGIVDAEVVMAMNKTEIMKKKEEKKLKAVPVMMNLCKANVDFSPWSGIIRAMEATSADASGTSTQKRPWQ</sequence>
<protein>
    <submittedName>
        <fullName evidence="1">Uncharacterized protein</fullName>
    </submittedName>
</protein>
<dbReference type="EMBL" id="BPLR01005038">
    <property type="protein sequence ID" value="GIX99379.1"/>
    <property type="molecule type" value="Genomic_DNA"/>
</dbReference>
<dbReference type="AlphaFoldDB" id="A0AAV4PRS8"/>
<keyword evidence="2" id="KW-1185">Reference proteome</keyword>
<organism evidence="1 2">
    <name type="scientific">Caerostris extrusa</name>
    <name type="common">Bark spider</name>
    <name type="synonym">Caerostris bankana</name>
    <dbReference type="NCBI Taxonomy" id="172846"/>
    <lineage>
        <taxon>Eukaryota</taxon>
        <taxon>Metazoa</taxon>
        <taxon>Ecdysozoa</taxon>
        <taxon>Arthropoda</taxon>
        <taxon>Chelicerata</taxon>
        <taxon>Arachnida</taxon>
        <taxon>Araneae</taxon>
        <taxon>Araneomorphae</taxon>
        <taxon>Entelegynae</taxon>
        <taxon>Araneoidea</taxon>
        <taxon>Araneidae</taxon>
        <taxon>Caerostris</taxon>
    </lineage>
</organism>